<dbReference type="Proteomes" id="UP001497480">
    <property type="component" value="Unassembled WGS sequence"/>
</dbReference>
<evidence type="ECO:0000313" key="3">
    <source>
        <dbReference type="Proteomes" id="UP001497480"/>
    </source>
</evidence>
<reference evidence="2 3" key="1">
    <citation type="submission" date="2024-03" db="EMBL/GenBank/DDBJ databases">
        <authorList>
            <person name="Martinez-Hernandez J."/>
        </authorList>
    </citation>
    <scope>NUCLEOTIDE SEQUENCE [LARGE SCALE GENOMIC DNA]</scope>
</reference>
<organism evidence="2 3">
    <name type="scientific">Lupinus luteus</name>
    <name type="common">European yellow lupine</name>
    <dbReference type="NCBI Taxonomy" id="3873"/>
    <lineage>
        <taxon>Eukaryota</taxon>
        <taxon>Viridiplantae</taxon>
        <taxon>Streptophyta</taxon>
        <taxon>Embryophyta</taxon>
        <taxon>Tracheophyta</taxon>
        <taxon>Spermatophyta</taxon>
        <taxon>Magnoliopsida</taxon>
        <taxon>eudicotyledons</taxon>
        <taxon>Gunneridae</taxon>
        <taxon>Pentapetalae</taxon>
        <taxon>rosids</taxon>
        <taxon>fabids</taxon>
        <taxon>Fabales</taxon>
        <taxon>Fabaceae</taxon>
        <taxon>Papilionoideae</taxon>
        <taxon>50 kb inversion clade</taxon>
        <taxon>genistoids sensu lato</taxon>
        <taxon>core genistoids</taxon>
        <taxon>Genisteae</taxon>
        <taxon>Lupinus</taxon>
    </lineage>
</organism>
<dbReference type="PANTHER" id="PTHR31890:SF9">
    <property type="entry name" value="PLANT INVERTASE_PECTIN METHYLESTERASE INHIBITOR SUPERFAMILY PROTEIN"/>
    <property type="match status" value="1"/>
</dbReference>
<evidence type="ECO:0008006" key="4">
    <source>
        <dbReference type="Google" id="ProtNLM"/>
    </source>
</evidence>
<evidence type="ECO:0000256" key="1">
    <source>
        <dbReference type="SAM" id="SignalP"/>
    </source>
</evidence>
<comment type="caution">
    <text evidence="2">The sequence shown here is derived from an EMBL/GenBank/DDBJ whole genome shotgun (WGS) entry which is preliminary data.</text>
</comment>
<dbReference type="Gene3D" id="1.20.140.40">
    <property type="entry name" value="Invertase/pectin methylesterase inhibitor family protein"/>
    <property type="match status" value="1"/>
</dbReference>
<keyword evidence="1" id="KW-0732">Signal</keyword>
<sequence>MNSSFLFTLSLVLTSYAILPASSSSLFEELCMKVKETGSDVDQCLHILNIHPKLASVENYDELSKNILRIALKKSIEAQNYLKEVIKTNPSAAIRECATVDYDGVVTSFRSSLSELTEDSETANYDAKVGGDGPTTCDRALAAEKINNPAIAALNKDILLLSNISFLATEMLS</sequence>
<accession>A0AAV1YH14</accession>
<feature type="signal peptide" evidence="1">
    <location>
        <begin position="1"/>
        <end position="17"/>
    </location>
</feature>
<name>A0AAV1YH14_LUPLU</name>
<dbReference type="PANTHER" id="PTHR31890">
    <property type="entry name" value="PLANT INVERTASE/PECTIN METHYLESTERASE INHIBITOR SUPERFAMILY PROTEIN"/>
    <property type="match status" value="1"/>
</dbReference>
<keyword evidence="3" id="KW-1185">Reference proteome</keyword>
<dbReference type="EMBL" id="CAXHTB010000025">
    <property type="protein sequence ID" value="CAL0333336.1"/>
    <property type="molecule type" value="Genomic_DNA"/>
</dbReference>
<dbReference type="AlphaFoldDB" id="A0AAV1YH14"/>
<evidence type="ECO:0000313" key="2">
    <source>
        <dbReference type="EMBL" id="CAL0333336.1"/>
    </source>
</evidence>
<feature type="chain" id="PRO_5043920494" description="Pectinesterase inhibitor domain-containing protein" evidence="1">
    <location>
        <begin position="18"/>
        <end position="173"/>
    </location>
</feature>
<protein>
    <recommendedName>
        <fullName evidence="4">Pectinesterase inhibitor domain-containing protein</fullName>
    </recommendedName>
</protein>
<proteinExistence type="predicted"/>
<dbReference type="SUPFAM" id="SSF101148">
    <property type="entry name" value="Plant invertase/pectin methylesterase inhibitor"/>
    <property type="match status" value="1"/>
</dbReference>
<gene>
    <name evidence="2" type="ORF">LLUT_LOCUS34396</name>
</gene>
<dbReference type="InterPro" id="IPR035513">
    <property type="entry name" value="Invertase/methylesterase_inhib"/>
</dbReference>